<dbReference type="EMBL" id="ASPP01017138">
    <property type="protein sequence ID" value="ETO17178.1"/>
    <property type="molecule type" value="Genomic_DNA"/>
</dbReference>
<evidence type="ECO:0000313" key="4">
    <source>
        <dbReference type="Proteomes" id="UP000023152"/>
    </source>
</evidence>
<dbReference type="Gene3D" id="1.10.8.270">
    <property type="entry name" value="putative rabgap domain of human tbc1 domain family member 14 like domains"/>
    <property type="match status" value="1"/>
</dbReference>
<dbReference type="AlphaFoldDB" id="X6MT62"/>
<feature type="region of interest" description="Disordered" evidence="1">
    <location>
        <begin position="13"/>
        <end position="49"/>
    </location>
</feature>
<dbReference type="GO" id="GO:0031267">
    <property type="term" value="F:small GTPase binding"/>
    <property type="evidence" value="ECO:0007669"/>
    <property type="project" value="TreeGrafter"/>
</dbReference>
<accession>X6MT62</accession>
<dbReference type="Pfam" id="PF00566">
    <property type="entry name" value="RabGAP-TBC"/>
    <property type="match status" value="1"/>
</dbReference>
<dbReference type="InterPro" id="IPR000195">
    <property type="entry name" value="Rab-GAP-TBC_dom"/>
</dbReference>
<dbReference type="InterPro" id="IPR035969">
    <property type="entry name" value="Rab-GAP_TBC_sf"/>
</dbReference>
<feature type="compositionally biased region" description="Acidic residues" evidence="1">
    <location>
        <begin position="132"/>
        <end position="143"/>
    </location>
</feature>
<evidence type="ECO:0000313" key="3">
    <source>
        <dbReference type="EMBL" id="ETO17178.1"/>
    </source>
</evidence>
<dbReference type="Gene3D" id="1.10.472.80">
    <property type="entry name" value="Ypt/Rab-GAP domain of gyp1p, domain 3"/>
    <property type="match status" value="1"/>
</dbReference>
<dbReference type="OMA" id="YRIAIAY"/>
<dbReference type="PROSITE" id="PS50086">
    <property type="entry name" value="TBC_RABGAP"/>
    <property type="match status" value="1"/>
</dbReference>
<feature type="domain" description="Rab-GAP TBC" evidence="2">
    <location>
        <begin position="214"/>
        <end position="420"/>
    </location>
</feature>
<dbReference type="OrthoDB" id="294251at2759"/>
<sequence>MISLHQFPVIGQRTHGRNYLSGNSERKQKSGSSPIETSEVSRTLDGREESKLEEISFSFTQSSTLPIATRLAASKMDSPDNESGGEFDVVINKVLQLDEAMSRQEKELSALWMELTDQWREATKRKELKQEQEEDDEENEEEEKDRKRGIGKRNDKKQEKVLRHETKQANTNNSNNNNNNNNDDNDTTLKKRKKKPMTLKQLHKCAKSLINKRPIPSNVRSYVWFILSGAYDTMNSYPKHYYQTLCSQPCATQVEHDIKKDIYRTFGGQGYAYVYQKDQDMFASHDIKDTVFGEELKRLLIAYANFDKILGYCQGMNYIAAFLLKEFESEEEAFWTFLTILTDKKYYARALFMPDLPGYVKCEKALNKLLEHHLPQLYDHFQSLECLRAILSPWLHCLFAYPNIDPKITFYIWDLFLIKDFTIFLKIAFVICLVHVEKLMHLDFVDIIDFCKSTSILDKSIVRTCLHVKLDEELVRSCQYLYDESYALFPDQHRGSHDDTVVDREVEVAVPSHK</sequence>
<evidence type="ECO:0000256" key="1">
    <source>
        <dbReference type="SAM" id="MobiDB-lite"/>
    </source>
</evidence>
<dbReference type="SUPFAM" id="SSF47923">
    <property type="entry name" value="Ypt/Rab-GAP domain of gyp1p"/>
    <property type="match status" value="2"/>
</dbReference>
<reference evidence="3 4" key="1">
    <citation type="journal article" date="2013" name="Curr. Biol.">
        <title>The Genome of the Foraminiferan Reticulomyxa filosa.</title>
        <authorList>
            <person name="Glockner G."/>
            <person name="Hulsmann N."/>
            <person name="Schleicher M."/>
            <person name="Noegel A.A."/>
            <person name="Eichinger L."/>
            <person name="Gallinger C."/>
            <person name="Pawlowski J."/>
            <person name="Sierra R."/>
            <person name="Euteneuer U."/>
            <person name="Pillet L."/>
            <person name="Moustafa A."/>
            <person name="Platzer M."/>
            <person name="Groth M."/>
            <person name="Szafranski K."/>
            <person name="Schliwa M."/>
        </authorList>
    </citation>
    <scope>NUCLEOTIDE SEQUENCE [LARGE SCALE GENOMIC DNA]</scope>
</reference>
<dbReference type="PANTHER" id="PTHR47219">
    <property type="entry name" value="RAB GTPASE-ACTIVATING PROTEIN 1-LIKE"/>
    <property type="match status" value="1"/>
</dbReference>
<gene>
    <name evidence="3" type="ORF">RFI_20152</name>
</gene>
<protein>
    <submittedName>
        <fullName evidence="3">Ankyrin repeat-containing protein</fullName>
    </submittedName>
</protein>
<dbReference type="InterPro" id="IPR050302">
    <property type="entry name" value="Rab_GAP_TBC_domain"/>
</dbReference>
<organism evidence="3 4">
    <name type="scientific">Reticulomyxa filosa</name>
    <dbReference type="NCBI Taxonomy" id="46433"/>
    <lineage>
        <taxon>Eukaryota</taxon>
        <taxon>Sar</taxon>
        <taxon>Rhizaria</taxon>
        <taxon>Retaria</taxon>
        <taxon>Foraminifera</taxon>
        <taxon>Monothalamids</taxon>
        <taxon>Reticulomyxidae</taxon>
        <taxon>Reticulomyxa</taxon>
    </lineage>
</organism>
<feature type="compositionally biased region" description="Low complexity" evidence="1">
    <location>
        <begin position="170"/>
        <end position="182"/>
    </location>
</feature>
<dbReference type="GO" id="GO:0005096">
    <property type="term" value="F:GTPase activator activity"/>
    <property type="evidence" value="ECO:0007669"/>
    <property type="project" value="TreeGrafter"/>
</dbReference>
<dbReference type="Proteomes" id="UP000023152">
    <property type="component" value="Unassembled WGS sequence"/>
</dbReference>
<name>X6MT62_RETFI</name>
<proteinExistence type="predicted"/>
<feature type="compositionally biased region" description="Basic and acidic residues" evidence="1">
    <location>
        <begin position="144"/>
        <end position="167"/>
    </location>
</feature>
<dbReference type="SMART" id="SM00164">
    <property type="entry name" value="TBC"/>
    <property type="match status" value="1"/>
</dbReference>
<keyword evidence="4" id="KW-1185">Reference proteome</keyword>
<dbReference type="PANTHER" id="PTHR47219:SF9">
    <property type="entry name" value="GTPASE ACTIVATING PROTEIN AND CENTROSOME-ASSOCIATED, ISOFORM B"/>
    <property type="match status" value="1"/>
</dbReference>
<feature type="region of interest" description="Disordered" evidence="1">
    <location>
        <begin position="124"/>
        <end position="198"/>
    </location>
</feature>
<feature type="compositionally biased region" description="Polar residues" evidence="1">
    <location>
        <begin position="30"/>
        <end position="41"/>
    </location>
</feature>
<comment type="caution">
    <text evidence="3">The sequence shown here is derived from an EMBL/GenBank/DDBJ whole genome shotgun (WGS) entry which is preliminary data.</text>
</comment>
<evidence type="ECO:0000259" key="2">
    <source>
        <dbReference type="PROSITE" id="PS50086"/>
    </source>
</evidence>